<dbReference type="InterPro" id="IPR022803">
    <property type="entry name" value="Ribosomal_uL5_dom_sf"/>
</dbReference>
<dbReference type="HAMAP" id="MF_01333_B">
    <property type="entry name" value="Ribosomal_uL5_B"/>
    <property type="match status" value="1"/>
</dbReference>
<dbReference type="InterPro" id="IPR031309">
    <property type="entry name" value="Ribosomal_uL5_C"/>
</dbReference>
<organism evidence="9">
    <name type="scientific">candidate division WOR-3 bacterium</name>
    <dbReference type="NCBI Taxonomy" id="2052148"/>
    <lineage>
        <taxon>Bacteria</taxon>
        <taxon>Bacteria division WOR-3</taxon>
    </lineage>
</organism>
<name>A0A7C4GFX3_UNCW3</name>
<dbReference type="EMBL" id="DSUT01000143">
    <property type="protein sequence ID" value="HGK28641.1"/>
    <property type="molecule type" value="Genomic_DNA"/>
</dbReference>
<evidence type="ECO:0000256" key="4">
    <source>
        <dbReference type="ARBA" id="ARBA00035245"/>
    </source>
</evidence>
<comment type="function">
    <text evidence="5">This is 1 of the proteins that bind and probably mediate the attachment of the 5S RNA into the large ribosomal subunit, where it forms part of the central protuberance. In the 70S ribosome it contacts protein S13 of the 30S subunit (bridge B1b), connecting the 2 subunits; this bridge is implicated in subunit movement. Contacts the P site tRNA; the 5S rRNA and some of its associated proteins might help stabilize positioning of ribosome-bound tRNAs.</text>
</comment>
<evidence type="ECO:0000313" key="9">
    <source>
        <dbReference type="EMBL" id="HGK28641.1"/>
    </source>
</evidence>
<dbReference type="GO" id="GO:0000049">
    <property type="term" value="F:tRNA binding"/>
    <property type="evidence" value="ECO:0007669"/>
    <property type="project" value="UniProtKB-UniRule"/>
</dbReference>
<evidence type="ECO:0000256" key="6">
    <source>
        <dbReference type="RuleBase" id="RU003930"/>
    </source>
</evidence>
<dbReference type="NCBIfam" id="NF000585">
    <property type="entry name" value="PRK00010.1"/>
    <property type="match status" value="1"/>
</dbReference>
<dbReference type="InterPro" id="IPR020929">
    <property type="entry name" value="Ribosomal_uL5_CS"/>
</dbReference>
<dbReference type="GO" id="GO:0019843">
    <property type="term" value="F:rRNA binding"/>
    <property type="evidence" value="ECO:0007669"/>
    <property type="project" value="UniProtKB-UniRule"/>
</dbReference>
<dbReference type="PROSITE" id="PS00358">
    <property type="entry name" value="RIBOSOMAL_L5"/>
    <property type="match status" value="1"/>
</dbReference>
<sequence>MPRLKERYQTKVVPALVSRFGYKNRHQVPRLLKVVVNTTTKEAVQDVKVLDTIAADIATITGQRPARTQAKRAISAFRIRQGMPLGMKVTLRGDRMYEFIDRFFNFAVPKIRDFRGFPTDGFDGRGGYALGLTEQVIFPEIEVVKVKKVFGMNIVFHTSARHDDEARALLEELGLPFAKRK</sequence>
<dbReference type="FunFam" id="3.30.1440.10:FF:000001">
    <property type="entry name" value="50S ribosomal protein L5"/>
    <property type="match status" value="1"/>
</dbReference>
<feature type="domain" description="Large ribosomal subunit protein uL5 C-terminal" evidence="8">
    <location>
        <begin position="84"/>
        <end position="177"/>
    </location>
</feature>
<gene>
    <name evidence="5" type="primary">rplE</name>
    <name evidence="9" type="ORF">ENS41_06760</name>
</gene>
<keyword evidence="5" id="KW-0694">RNA-binding</keyword>
<evidence type="ECO:0000259" key="8">
    <source>
        <dbReference type="Pfam" id="PF00673"/>
    </source>
</evidence>
<reference evidence="9" key="1">
    <citation type="journal article" date="2020" name="mSystems">
        <title>Genome- and Community-Level Interaction Insights into Carbon Utilization and Element Cycling Functions of Hydrothermarchaeota in Hydrothermal Sediment.</title>
        <authorList>
            <person name="Zhou Z."/>
            <person name="Liu Y."/>
            <person name="Xu W."/>
            <person name="Pan J."/>
            <person name="Luo Z.H."/>
            <person name="Li M."/>
        </authorList>
    </citation>
    <scope>NUCLEOTIDE SEQUENCE [LARGE SCALE GENOMIC DNA]</scope>
    <source>
        <strain evidence="9">SpSt-488</strain>
    </source>
</reference>
<proteinExistence type="inferred from homology"/>
<dbReference type="PANTHER" id="PTHR11994">
    <property type="entry name" value="60S RIBOSOMAL PROTEIN L11-RELATED"/>
    <property type="match status" value="1"/>
</dbReference>
<keyword evidence="5" id="KW-0820">tRNA-binding</keyword>
<dbReference type="GO" id="GO:0005840">
    <property type="term" value="C:ribosome"/>
    <property type="evidence" value="ECO:0007669"/>
    <property type="project" value="UniProtKB-KW"/>
</dbReference>
<protein>
    <recommendedName>
        <fullName evidence="4 5">Large ribosomal subunit protein uL5</fullName>
    </recommendedName>
</protein>
<dbReference type="Pfam" id="PF00281">
    <property type="entry name" value="Ribosomal_L5"/>
    <property type="match status" value="1"/>
</dbReference>
<dbReference type="InterPro" id="IPR020930">
    <property type="entry name" value="Ribosomal_uL5_bac-type"/>
</dbReference>
<evidence type="ECO:0000256" key="1">
    <source>
        <dbReference type="ARBA" id="ARBA00008553"/>
    </source>
</evidence>
<dbReference type="Gene3D" id="3.30.1440.10">
    <property type="match status" value="1"/>
</dbReference>
<feature type="domain" description="Large ribosomal subunit protein uL5 N-terminal" evidence="7">
    <location>
        <begin position="24"/>
        <end position="80"/>
    </location>
</feature>
<dbReference type="PIRSF" id="PIRSF002161">
    <property type="entry name" value="Ribosomal_L5"/>
    <property type="match status" value="1"/>
</dbReference>
<dbReference type="GO" id="GO:0006412">
    <property type="term" value="P:translation"/>
    <property type="evidence" value="ECO:0007669"/>
    <property type="project" value="UniProtKB-UniRule"/>
</dbReference>
<keyword evidence="5" id="KW-0699">rRNA-binding</keyword>
<accession>A0A7C4GFX3</accession>
<dbReference type="GO" id="GO:0003735">
    <property type="term" value="F:structural constituent of ribosome"/>
    <property type="evidence" value="ECO:0007669"/>
    <property type="project" value="InterPro"/>
</dbReference>
<keyword evidence="2 5" id="KW-0689">Ribosomal protein</keyword>
<comment type="caution">
    <text evidence="9">The sequence shown here is derived from an EMBL/GenBank/DDBJ whole genome shotgun (WGS) entry which is preliminary data.</text>
</comment>
<comment type="similarity">
    <text evidence="1 5 6">Belongs to the universal ribosomal protein uL5 family.</text>
</comment>
<evidence type="ECO:0000256" key="2">
    <source>
        <dbReference type="ARBA" id="ARBA00022980"/>
    </source>
</evidence>
<evidence type="ECO:0000256" key="3">
    <source>
        <dbReference type="ARBA" id="ARBA00023274"/>
    </source>
</evidence>
<dbReference type="InterPro" id="IPR002132">
    <property type="entry name" value="Ribosomal_uL5"/>
</dbReference>
<keyword evidence="3 5" id="KW-0687">Ribonucleoprotein</keyword>
<comment type="subunit">
    <text evidence="5">Part of the 50S ribosomal subunit; part of the 5S rRNA/L5/L18/L25 subcomplex. Contacts the 5S rRNA and the P site tRNA. Forms a bridge to the 30S subunit in the 70S ribosome.</text>
</comment>
<dbReference type="SUPFAM" id="SSF55282">
    <property type="entry name" value="RL5-like"/>
    <property type="match status" value="1"/>
</dbReference>
<evidence type="ECO:0000259" key="7">
    <source>
        <dbReference type="Pfam" id="PF00281"/>
    </source>
</evidence>
<evidence type="ECO:0000256" key="5">
    <source>
        <dbReference type="HAMAP-Rule" id="MF_01333"/>
    </source>
</evidence>
<dbReference type="Pfam" id="PF00673">
    <property type="entry name" value="Ribosomal_L5_C"/>
    <property type="match status" value="1"/>
</dbReference>
<dbReference type="InterPro" id="IPR031310">
    <property type="entry name" value="Ribosomal_uL5_N"/>
</dbReference>
<dbReference type="AlphaFoldDB" id="A0A7C4GFX3"/>
<dbReference type="GO" id="GO:1990904">
    <property type="term" value="C:ribonucleoprotein complex"/>
    <property type="evidence" value="ECO:0007669"/>
    <property type="project" value="UniProtKB-KW"/>
</dbReference>